<protein>
    <submittedName>
        <fullName evidence="1">Ribosomal protein S27E</fullName>
    </submittedName>
</protein>
<dbReference type="Proteomes" id="UP001646157">
    <property type="component" value="Unassembled WGS sequence"/>
</dbReference>
<keyword evidence="1" id="KW-0689">Ribosomal protein</keyword>
<evidence type="ECO:0000313" key="1">
    <source>
        <dbReference type="EMBL" id="MBM7584644.1"/>
    </source>
</evidence>
<comment type="caution">
    <text evidence="1">The sequence shown here is derived from an EMBL/GenBank/DDBJ whole genome shotgun (WGS) entry which is preliminary data.</text>
</comment>
<evidence type="ECO:0000313" key="2">
    <source>
        <dbReference type="Proteomes" id="UP001646157"/>
    </source>
</evidence>
<sequence length="66" mass="7429">MLKCASCEGTDFLHDEDDTVYCSICASRTYKATGELCLVKCPYCKKKTTEKAAYCKMCGNWIADRI</sequence>
<keyword evidence="1" id="KW-0687">Ribonucleoprotein</keyword>
<dbReference type="GO" id="GO:0005840">
    <property type="term" value="C:ribosome"/>
    <property type="evidence" value="ECO:0007669"/>
    <property type="project" value="UniProtKB-KW"/>
</dbReference>
<keyword evidence="2" id="KW-1185">Reference proteome</keyword>
<organism evidence="1 2">
    <name type="scientific">Rossellomorea pakistanensis</name>
    <dbReference type="NCBI Taxonomy" id="992288"/>
    <lineage>
        <taxon>Bacteria</taxon>
        <taxon>Bacillati</taxon>
        <taxon>Bacillota</taxon>
        <taxon>Bacilli</taxon>
        <taxon>Bacillales</taxon>
        <taxon>Bacillaceae</taxon>
        <taxon>Rossellomorea</taxon>
    </lineage>
</organism>
<gene>
    <name evidence="1" type="ORF">JOC86_001181</name>
</gene>
<dbReference type="EMBL" id="JAFBDZ010000001">
    <property type="protein sequence ID" value="MBM7584644.1"/>
    <property type="molecule type" value="Genomic_DNA"/>
</dbReference>
<name>A0ABS2NA56_9BACI</name>
<reference evidence="1 2" key="1">
    <citation type="submission" date="2021-01" db="EMBL/GenBank/DDBJ databases">
        <title>Genomic Encyclopedia of Type Strains, Phase IV (KMG-IV): sequencing the most valuable type-strain genomes for metagenomic binning, comparative biology and taxonomic classification.</title>
        <authorList>
            <person name="Goeker M."/>
        </authorList>
    </citation>
    <scope>NUCLEOTIDE SEQUENCE [LARGE SCALE GENOMIC DNA]</scope>
    <source>
        <strain evidence="1 2">DSM 24834</strain>
    </source>
</reference>
<proteinExistence type="predicted"/>
<accession>A0ABS2NA56</accession>